<name>A0ABN2TZN1_9MICC</name>
<organism evidence="1 2">
    <name type="scientific">Yaniella flava</name>
    <dbReference type="NCBI Taxonomy" id="287930"/>
    <lineage>
        <taxon>Bacteria</taxon>
        <taxon>Bacillati</taxon>
        <taxon>Actinomycetota</taxon>
        <taxon>Actinomycetes</taxon>
        <taxon>Micrococcales</taxon>
        <taxon>Micrococcaceae</taxon>
        <taxon>Yaniella</taxon>
    </lineage>
</organism>
<gene>
    <name evidence="1" type="ORF">GCM10009720_00920</name>
</gene>
<accession>A0ABN2TZN1</accession>
<keyword evidence="2" id="KW-1185">Reference proteome</keyword>
<comment type="caution">
    <text evidence="1">The sequence shown here is derived from an EMBL/GenBank/DDBJ whole genome shotgun (WGS) entry which is preliminary data.</text>
</comment>
<dbReference type="EMBL" id="BAAAMN010000003">
    <property type="protein sequence ID" value="GAA2025007.1"/>
    <property type="molecule type" value="Genomic_DNA"/>
</dbReference>
<dbReference type="RefSeq" id="WP_343955562.1">
    <property type="nucleotide sequence ID" value="NZ_BAAAMN010000003.1"/>
</dbReference>
<evidence type="ECO:0000313" key="1">
    <source>
        <dbReference type="EMBL" id="GAA2025007.1"/>
    </source>
</evidence>
<sequence>MPNIPIDIKATDQTEAKRILSLYQRGERHGVLEEEVTNEAWNAGWTPVGRPIFIGLSNGEPVLYRFEVPVETSLGRHG</sequence>
<evidence type="ECO:0000313" key="2">
    <source>
        <dbReference type="Proteomes" id="UP001501461"/>
    </source>
</evidence>
<dbReference type="Proteomes" id="UP001501461">
    <property type="component" value="Unassembled WGS sequence"/>
</dbReference>
<proteinExistence type="predicted"/>
<protein>
    <submittedName>
        <fullName evidence="1">Uncharacterized protein</fullName>
    </submittedName>
</protein>
<reference evidence="1 2" key="1">
    <citation type="journal article" date="2019" name="Int. J. Syst. Evol. Microbiol.">
        <title>The Global Catalogue of Microorganisms (GCM) 10K type strain sequencing project: providing services to taxonomists for standard genome sequencing and annotation.</title>
        <authorList>
            <consortium name="The Broad Institute Genomics Platform"/>
            <consortium name="The Broad Institute Genome Sequencing Center for Infectious Disease"/>
            <person name="Wu L."/>
            <person name="Ma J."/>
        </authorList>
    </citation>
    <scope>NUCLEOTIDE SEQUENCE [LARGE SCALE GENOMIC DNA]</scope>
    <source>
        <strain evidence="1 2">JCM 13595</strain>
    </source>
</reference>